<evidence type="ECO:0000313" key="1">
    <source>
        <dbReference type="EMBL" id="RHZ83126.1"/>
    </source>
</evidence>
<dbReference type="EMBL" id="PQFF01000092">
    <property type="protein sequence ID" value="RHZ83126.1"/>
    <property type="molecule type" value="Genomic_DNA"/>
</dbReference>
<keyword evidence="2" id="KW-1185">Reference proteome</keyword>
<proteinExistence type="predicted"/>
<dbReference type="AlphaFoldDB" id="A0A397JAW3"/>
<reference evidence="1 2" key="1">
    <citation type="submission" date="2018-08" db="EMBL/GenBank/DDBJ databases">
        <title>Genome and evolution of the arbuscular mycorrhizal fungus Diversispora epigaea (formerly Glomus versiforme) and its bacterial endosymbionts.</title>
        <authorList>
            <person name="Sun X."/>
            <person name="Fei Z."/>
            <person name="Harrison M."/>
        </authorList>
    </citation>
    <scope>NUCLEOTIDE SEQUENCE [LARGE SCALE GENOMIC DNA]</scope>
    <source>
        <strain evidence="1 2">IT104</strain>
    </source>
</reference>
<accession>A0A397JAW3</accession>
<evidence type="ECO:0000313" key="2">
    <source>
        <dbReference type="Proteomes" id="UP000266861"/>
    </source>
</evidence>
<organism evidence="1 2">
    <name type="scientific">Diversispora epigaea</name>
    <dbReference type="NCBI Taxonomy" id="1348612"/>
    <lineage>
        <taxon>Eukaryota</taxon>
        <taxon>Fungi</taxon>
        <taxon>Fungi incertae sedis</taxon>
        <taxon>Mucoromycota</taxon>
        <taxon>Glomeromycotina</taxon>
        <taxon>Glomeromycetes</taxon>
        <taxon>Diversisporales</taxon>
        <taxon>Diversisporaceae</taxon>
        <taxon>Diversispora</taxon>
    </lineage>
</organism>
<gene>
    <name evidence="1" type="ORF">Glove_99g287</name>
</gene>
<dbReference type="OrthoDB" id="2396252at2759"/>
<dbReference type="Proteomes" id="UP000266861">
    <property type="component" value="Unassembled WGS sequence"/>
</dbReference>
<comment type="caution">
    <text evidence="1">The sequence shown here is derived from an EMBL/GenBank/DDBJ whole genome shotgun (WGS) entry which is preliminary data.</text>
</comment>
<protein>
    <submittedName>
        <fullName evidence="1">Uncharacterized protein</fullName>
    </submittedName>
</protein>
<name>A0A397JAW3_9GLOM</name>
<sequence length="272" mass="30962">MYSQDIVEAGKNLAGTYFANIEPNRNEQENNDSGKKKPKIKTISGISKYFYWEWPIEAPLAGYIQAKALPHIGSWTQFSPAIISNLCNDSIEQPQPMVSTHTQAFSKWTMLIPHLNDDTTEDLNLQQDDTTEDLNLQQDDTNEDLNLQRDTNEDLNSQQGAQHSVDKNFPLPKGWALKEKQTFGGKGTEKRMTKKVKSLLERFFLNGNLNPRDKLTAQEMRNELLNYVESNEIEEQDVPKVTTIQGWISRYAAAFKEQATKAALHSNNIQSL</sequence>